<organism evidence="1">
    <name type="scientific">uncultured marine virus</name>
    <dbReference type="NCBI Taxonomy" id="186617"/>
    <lineage>
        <taxon>Viruses</taxon>
        <taxon>environmental samples</taxon>
    </lineage>
</organism>
<evidence type="ECO:0000313" key="1">
    <source>
        <dbReference type="EMBL" id="AKH47739.1"/>
    </source>
</evidence>
<proteinExistence type="predicted"/>
<reference evidence="1" key="2">
    <citation type="submission" date="2015-03" db="EMBL/GenBank/DDBJ databases">
        <authorList>
            <person name="Chow C.-E.T."/>
            <person name="Winget D.M."/>
            <person name="White R.A.III."/>
            <person name="Hallam S.J."/>
            <person name="Suttle C.A."/>
        </authorList>
    </citation>
    <scope>NUCLEOTIDE SEQUENCE</scope>
    <source>
        <strain evidence="1">Oxic1_2</strain>
    </source>
</reference>
<dbReference type="EMBL" id="KR029597">
    <property type="protein sequence ID" value="AKH47739.1"/>
    <property type="molecule type" value="Genomic_DNA"/>
</dbReference>
<accession>A0A0F7L5C9</accession>
<reference evidence="1" key="1">
    <citation type="journal article" date="2015" name="Front. Microbiol.">
        <title>Combining genomic sequencing methods to explore viral diversity and reveal potential virus-host interactions.</title>
        <authorList>
            <person name="Chow C.E."/>
            <person name="Winget D.M."/>
            <person name="White R.A.III."/>
            <person name="Hallam S.J."/>
            <person name="Suttle C.A."/>
        </authorList>
    </citation>
    <scope>NUCLEOTIDE SEQUENCE</scope>
    <source>
        <strain evidence="1">Oxic1_2</strain>
    </source>
</reference>
<sequence length="55" mass="6362">MKKVEGYCIGCNKEIIHTQSFITLPNKKILCPKCYQSSGAQLPFWDRNNKPTFNK</sequence>
<protein>
    <submittedName>
        <fullName evidence="1">Uncharacterized protein</fullName>
    </submittedName>
</protein>
<name>A0A0F7L5C9_9VIRU</name>